<dbReference type="EMBL" id="CABIKO010000356">
    <property type="protein sequence ID" value="VVA34856.1"/>
    <property type="molecule type" value="Genomic_DNA"/>
</dbReference>
<dbReference type="InParanoid" id="A0A5E4G559"/>
<name>A0A5E4G559_PRUDU</name>
<protein>
    <submittedName>
        <fullName evidence="1">PREDICTED: retrotransposon</fullName>
    </submittedName>
</protein>
<gene>
    <name evidence="1" type="ORF">ALMOND_2B031432</name>
</gene>
<feature type="non-terminal residue" evidence="1">
    <location>
        <position position="73"/>
    </location>
</feature>
<organism evidence="1 2">
    <name type="scientific">Prunus dulcis</name>
    <name type="common">Almond</name>
    <name type="synonym">Amygdalus dulcis</name>
    <dbReference type="NCBI Taxonomy" id="3755"/>
    <lineage>
        <taxon>Eukaryota</taxon>
        <taxon>Viridiplantae</taxon>
        <taxon>Streptophyta</taxon>
        <taxon>Embryophyta</taxon>
        <taxon>Tracheophyta</taxon>
        <taxon>Spermatophyta</taxon>
        <taxon>Magnoliopsida</taxon>
        <taxon>eudicotyledons</taxon>
        <taxon>Gunneridae</taxon>
        <taxon>Pentapetalae</taxon>
        <taxon>rosids</taxon>
        <taxon>fabids</taxon>
        <taxon>Rosales</taxon>
        <taxon>Rosaceae</taxon>
        <taxon>Amygdaloideae</taxon>
        <taxon>Amygdaleae</taxon>
        <taxon>Prunus</taxon>
    </lineage>
</organism>
<dbReference type="AlphaFoldDB" id="A0A5E4G559"/>
<proteinExistence type="predicted"/>
<dbReference type="Proteomes" id="UP000327085">
    <property type="component" value="Chromosome 1"/>
</dbReference>
<evidence type="ECO:0000313" key="1">
    <source>
        <dbReference type="EMBL" id="VVA34856.1"/>
    </source>
</evidence>
<reference evidence="2" key="1">
    <citation type="journal article" date="2020" name="Plant J.">
        <title>Transposons played a major role in the diversification between the closely related almond and peach genomes: results from the almond genome sequence.</title>
        <authorList>
            <person name="Alioto T."/>
            <person name="Alexiou K.G."/>
            <person name="Bardil A."/>
            <person name="Barteri F."/>
            <person name="Castanera R."/>
            <person name="Cruz F."/>
            <person name="Dhingra A."/>
            <person name="Duval H."/>
            <person name="Fernandez I Marti A."/>
            <person name="Frias L."/>
            <person name="Galan B."/>
            <person name="Garcia J.L."/>
            <person name="Howad W."/>
            <person name="Gomez-Garrido J."/>
            <person name="Gut M."/>
            <person name="Julca I."/>
            <person name="Morata J."/>
            <person name="Puigdomenech P."/>
            <person name="Ribeca P."/>
            <person name="Rubio Cabetas M.J."/>
            <person name="Vlasova A."/>
            <person name="Wirthensohn M."/>
            <person name="Garcia-Mas J."/>
            <person name="Gabaldon T."/>
            <person name="Casacuberta J.M."/>
            <person name="Arus P."/>
        </authorList>
    </citation>
    <scope>NUCLEOTIDE SEQUENCE [LARGE SCALE GENOMIC DNA]</scope>
    <source>
        <strain evidence="2">cv. Texas</strain>
    </source>
</reference>
<sequence>LGFKPITIRTVLSIAVSFGWPIRQLNVKNAFLRGPFLKRSICNNPFSLWILAGLFMSTNFTRLSTALNKHHTQ</sequence>
<accession>A0A5E4G559</accession>
<feature type="non-terminal residue" evidence="1">
    <location>
        <position position="1"/>
    </location>
</feature>
<evidence type="ECO:0000313" key="2">
    <source>
        <dbReference type="Proteomes" id="UP000327085"/>
    </source>
</evidence>
<dbReference type="Gramene" id="VVA34856">
    <property type="protein sequence ID" value="VVA34856"/>
    <property type="gene ID" value="Prudul26B031432"/>
</dbReference>